<protein>
    <submittedName>
        <fullName evidence="1">Uncharacterized protein</fullName>
    </submittedName>
</protein>
<dbReference type="EMBL" id="JAHRIO010045685">
    <property type="protein sequence ID" value="MEQ2173418.1"/>
    <property type="molecule type" value="Genomic_DNA"/>
</dbReference>
<sequence>MVLLDHLFDTIPPNVICYYTSQHALQLTGSGRRSSDVTVGSPPLLFLLLEIKTRLPRDGGKNHSGEETHTWVSFILLNGQTHEKLNELKPGRFSKETKFSSLFLLQSTADCLSYFSPFAKGEAGRCFILFG</sequence>
<organism evidence="1 2">
    <name type="scientific">Goodea atripinnis</name>
    <dbReference type="NCBI Taxonomy" id="208336"/>
    <lineage>
        <taxon>Eukaryota</taxon>
        <taxon>Metazoa</taxon>
        <taxon>Chordata</taxon>
        <taxon>Craniata</taxon>
        <taxon>Vertebrata</taxon>
        <taxon>Euteleostomi</taxon>
        <taxon>Actinopterygii</taxon>
        <taxon>Neopterygii</taxon>
        <taxon>Teleostei</taxon>
        <taxon>Neoteleostei</taxon>
        <taxon>Acanthomorphata</taxon>
        <taxon>Ovalentaria</taxon>
        <taxon>Atherinomorphae</taxon>
        <taxon>Cyprinodontiformes</taxon>
        <taxon>Goodeidae</taxon>
        <taxon>Goodea</taxon>
    </lineage>
</organism>
<name>A0ABV0NPZ7_9TELE</name>
<evidence type="ECO:0000313" key="1">
    <source>
        <dbReference type="EMBL" id="MEQ2173418.1"/>
    </source>
</evidence>
<dbReference type="Proteomes" id="UP001476798">
    <property type="component" value="Unassembled WGS sequence"/>
</dbReference>
<comment type="caution">
    <text evidence="1">The sequence shown here is derived from an EMBL/GenBank/DDBJ whole genome shotgun (WGS) entry which is preliminary data.</text>
</comment>
<reference evidence="1 2" key="1">
    <citation type="submission" date="2021-06" db="EMBL/GenBank/DDBJ databases">
        <authorList>
            <person name="Palmer J.M."/>
        </authorList>
    </citation>
    <scope>NUCLEOTIDE SEQUENCE [LARGE SCALE GENOMIC DNA]</scope>
    <source>
        <strain evidence="1 2">GA_2019</strain>
        <tissue evidence="1">Muscle</tissue>
    </source>
</reference>
<proteinExistence type="predicted"/>
<accession>A0ABV0NPZ7</accession>
<keyword evidence="2" id="KW-1185">Reference proteome</keyword>
<evidence type="ECO:0000313" key="2">
    <source>
        <dbReference type="Proteomes" id="UP001476798"/>
    </source>
</evidence>
<gene>
    <name evidence="1" type="ORF">GOODEAATRI_031961</name>
</gene>